<dbReference type="Gene3D" id="2.130.10.10">
    <property type="entry name" value="YVTN repeat-like/Quinoprotein amine dehydrogenase"/>
    <property type="match status" value="1"/>
</dbReference>
<gene>
    <name evidence="1" type="ORF">GLYMA_12G137600</name>
</gene>
<reference evidence="2" key="2">
    <citation type="submission" date="2018-02" db="UniProtKB">
        <authorList>
            <consortium name="EnsemblPlants"/>
        </authorList>
    </citation>
    <scope>IDENTIFICATION</scope>
    <source>
        <strain evidence="2">Williams 82</strain>
    </source>
</reference>
<keyword evidence="3" id="KW-1185">Reference proteome</keyword>
<evidence type="ECO:0000313" key="2">
    <source>
        <dbReference type="EnsemblPlants" id="KRH25904"/>
    </source>
</evidence>
<dbReference type="HOGENOM" id="CLU_2162958_0_0_1"/>
<proteinExistence type="predicted"/>
<name>K7LUN7_SOYBN</name>
<reference evidence="1 2" key="1">
    <citation type="journal article" date="2010" name="Nature">
        <title>Genome sequence of the palaeopolyploid soybean.</title>
        <authorList>
            <person name="Schmutz J."/>
            <person name="Cannon S.B."/>
            <person name="Schlueter J."/>
            <person name="Ma J."/>
            <person name="Mitros T."/>
            <person name="Nelson W."/>
            <person name="Hyten D.L."/>
            <person name="Song Q."/>
            <person name="Thelen J.J."/>
            <person name="Cheng J."/>
            <person name="Xu D."/>
            <person name="Hellsten U."/>
            <person name="May G.D."/>
            <person name="Yu Y."/>
            <person name="Sakurai T."/>
            <person name="Umezawa T."/>
            <person name="Bhattacharyya M.K."/>
            <person name="Sandhu D."/>
            <person name="Valliyodan B."/>
            <person name="Lindquist E."/>
            <person name="Peto M."/>
            <person name="Grant D."/>
            <person name="Shu S."/>
            <person name="Goodstein D."/>
            <person name="Barry K."/>
            <person name="Futrell-Griggs M."/>
            <person name="Abernathy B."/>
            <person name="Du J."/>
            <person name="Tian Z."/>
            <person name="Zhu L."/>
            <person name="Gill N."/>
            <person name="Joshi T."/>
            <person name="Libault M."/>
            <person name="Sethuraman A."/>
            <person name="Zhang X.-C."/>
            <person name="Shinozaki K."/>
            <person name="Nguyen H.T."/>
            <person name="Wing R.A."/>
            <person name="Cregan P."/>
            <person name="Specht J."/>
            <person name="Grimwood J."/>
            <person name="Rokhsar D."/>
            <person name="Stacey G."/>
            <person name="Shoemaker R.C."/>
            <person name="Jackson S.A."/>
        </authorList>
    </citation>
    <scope>NUCLEOTIDE SEQUENCE [LARGE SCALE GENOMIC DNA]</scope>
    <source>
        <strain evidence="2">cv. Williams 82</strain>
        <tissue evidence="1">Callus</tissue>
    </source>
</reference>
<evidence type="ECO:0000313" key="3">
    <source>
        <dbReference type="Proteomes" id="UP000008827"/>
    </source>
</evidence>
<accession>K7LUN7</accession>
<dbReference type="InterPro" id="IPR044630">
    <property type="entry name" value="SPA1/2/3/4"/>
</dbReference>
<dbReference type="eggNOG" id="KOG1033">
    <property type="taxonomic scope" value="Eukaryota"/>
</dbReference>
<dbReference type="STRING" id="3847.K7LUN7"/>
<dbReference type="GO" id="GO:0009640">
    <property type="term" value="P:photomorphogenesis"/>
    <property type="evidence" value="ECO:0007669"/>
    <property type="project" value="InterPro"/>
</dbReference>
<sequence>MVHVLGRKSSPEMPRRIQSSVGCLGSFFEGLCKFAHYSKFEECGRLRNRDLLSSANVMCVLSFDRDEDHIAAGGVSKKIKIFDLNAISSDSVDIQYPVVEMSNKSKLSCVK</sequence>
<protein>
    <submittedName>
        <fullName evidence="1 2">Uncharacterized protein</fullName>
    </submittedName>
</protein>
<evidence type="ECO:0000313" key="1">
    <source>
        <dbReference type="EMBL" id="KRH25904.1"/>
    </source>
</evidence>
<dbReference type="InterPro" id="IPR015943">
    <property type="entry name" value="WD40/YVTN_repeat-like_dom_sf"/>
</dbReference>
<dbReference type="SMR" id="K7LUN7"/>
<organism evidence="2">
    <name type="scientific">Glycine max</name>
    <name type="common">Soybean</name>
    <name type="synonym">Glycine hispida</name>
    <dbReference type="NCBI Taxonomy" id="3847"/>
    <lineage>
        <taxon>Eukaryota</taxon>
        <taxon>Viridiplantae</taxon>
        <taxon>Streptophyta</taxon>
        <taxon>Embryophyta</taxon>
        <taxon>Tracheophyta</taxon>
        <taxon>Spermatophyta</taxon>
        <taxon>Magnoliopsida</taxon>
        <taxon>eudicotyledons</taxon>
        <taxon>Gunneridae</taxon>
        <taxon>Pentapetalae</taxon>
        <taxon>rosids</taxon>
        <taxon>fabids</taxon>
        <taxon>Fabales</taxon>
        <taxon>Fabaceae</taxon>
        <taxon>Papilionoideae</taxon>
        <taxon>50 kb inversion clade</taxon>
        <taxon>NPAAA clade</taxon>
        <taxon>indigoferoid/millettioid clade</taxon>
        <taxon>Phaseoleae</taxon>
        <taxon>Glycine</taxon>
        <taxon>Glycine subgen. Soja</taxon>
    </lineage>
</organism>
<dbReference type="Gramene" id="KRH25904">
    <property type="protein sequence ID" value="KRH25904"/>
    <property type="gene ID" value="GLYMA_12G137600"/>
</dbReference>
<dbReference type="EnsemblPlants" id="KRH25904">
    <property type="protein sequence ID" value="KRH25904"/>
    <property type="gene ID" value="GLYMA_12G137600"/>
</dbReference>
<dbReference type="PANTHER" id="PTHR44218:SF10">
    <property type="entry name" value="LIGASE COP1, PUTATIVE-RELATED"/>
    <property type="match status" value="1"/>
</dbReference>
<dbReference type="Proteomes" id="UP000008827">
    <property type="component" value="Chromosome 12"/>
</dbReference>
<dbReference type="PaxDb" id="3847-GLYMA12G16741.1"/>
<dbReference type="AlphaFoldDB" id="K7LUN7"/>
<dbReference type="PANTHER" id="PTHR44218">
    <property type="entry name" value="PROTEIN SPA1-RELATED 2"/>
    <property type="match status" value="1"/>
</dbReference>
<dbReference type="EMBL" id="CM000845">
    <property type="protein sequence ID" value="KRH25904.1"/>
    <property type="molecule type" value="Genomic_DNA"/>
</dbReference>
<reference evidence="1" key="3">
    <citation type="submission" date="2018-07" db="EMBL/GenBank/DDBJ databases">
        <title>WGS assembly of Glycine max.</title>
        <authorList>
            <person name="Schmutz J."/>
            <person name="Cannon S."/>
            <person name="Schlueter J."/>
            <person name="Ma J."/>
            <person name="Mitros T."/>
            <person name="Nelson W."/>
            <person name="Hyten D."/>
            <person name="Song Q."/>
            <person name="Thelen J."/>
            <person name="Cheng J."/>
            <person name="Xu D."/>
            <person name="Hellsten U."/>
            <person name="May G."/>
            <person name="Yu Y."/>
            <person name="Sakurai T."/>
            <person name="Umezawa T."/>
            <person name="Bhattacharyya M."/>
            <person name="Sandhu D."/>
            <person name="Valliyodan B."/>
            <person name="Lindquist E."/>
            <person name="Peto M."/>
            <person name="Grant D."/>
            <person name="Shu S."/>
            <person name="Goodstein D."/>
            <person name="Barry K."/>
            <person name="Futrell-Griggs M."/>
            <person name="Abernathy B."/>
            <person name="Du J."/>
            <person name="Tian Z."/>
            <person name="Zhu L."/>
            <person name="Gill N."/>
            <person name="Joshi T."/>
            <person name="Libault M."/>
            <person name="Sethuraman A."/>
            <person name="Zhang X."/>
            <person name="Shinozaki K."/>
            <person name="Nguyen H."/>
            <person name="Wing R."/>
            <person name="Cregan P."/>
            <person name="Specht J."/>
            <person name="Grimwood J."/>
            <person name="Rokhsar D."/>
            <person name="Stacey G."/>
            <person name="Shoemaker R."/>
            <person name="Jackson S."/>
        </authorList>
    </citation>
    <scope>NUCLEOTIDE SEQUENCE</scope>
    <source>
        <tissue evidence="1">Callus</tissue>
    </source>
</reference>
<dbReference type="InParanoid" id="K7LUN7"/>